<keyword evidence="1" id="KW-1133">Transmembrane helix</keyword>
<reference evidence="2" key="3">
    <citation type="journal article" date="2017" name="Nature">
        <title>Genome sequence of the progenitor of the wheat D genome Aegilops tauschii.</title>
        <authorList>
            <person name="Luo M.C."/>
            <person name="Gu Y.Q."/>
            <person name="Puiu D."/>
            <person name="Wang H."/>
            <person name="Twardziok S.O."/>
            <person name="Deal K.R."/>
            <person name="Huo N."/>
            <person name="Zhu T."/>
            <person name="Wang L."/>
            <person name="Wang Y."/>
            <person name="McGuire P.E."/>
            <person name="Liu S."/>
            <person name="Long H."/>
            <person name="Ramasamy R.K."/>
            <person name="Rodriguez J.C."/>
            <person name="Van S.L."/>
            <person name="Yuan L."/>
            <person name="Wang Z."/>
            <person name="Xia Z."/>
            <person name="Xiao L."/>
            <person name="Anderson O.D."/>
            <person name="Ouyang S."/>
            <person name="Liang Y."/>
            <person name="Zimin A.V."/>
            <person name="Pertea G."/>
            <person name="Qi P."/>
            <person name="Bennetzen J.L."/>
            <person name="Dai X."/>
            <person name="Dawson M.W."/>
            <person name="Muller H.G."/>
            <person name="Kugler K."/>
            <person name="Rivarola-Duarte L."/>
            <person name="Spannagl M."/>
            <person name="Mayer K.F.X."/>
            <person name="Lu F.H."/>
            <person name="Bevan M.W."/>
            <person name="Leroy P."/>
            <person name="Li P."/>
            <person name="You F.M."/>
            <person name="Sun Q."/>
            <person name="Liu Z."/>
            <person name="Lyons E."/>
            <person name="Wicker T."/>
            <person name="Salzberg S.L."/>
            <person name="Devos K.M."/>
            <person name="Dvorak J."/>
        </authorList>
    </citation>
    <scope>NUCLEOTIDE SEQUENCE [LARGE SCALE GENOMIC DNA]</scope>
    <source>
        <strain evidence="2">cv. AL8/78</strain>
    </source>
</reference>
<evidence type="ECO:0000313" key="2">
    <source>
        <dbReference type="EnsemblPlants" id="AET1Gv20899600.26"/>
    </source>
</evidence>
<evidence type="ECO:0000256" key="1">
    <source>
        <dbReference type="SAM" id="Phobius"/>
    </source>
</evidence>
<keyword evidence="1" id="KW-0812">Transmembrane</keyword>
<name>A0A452ZSB8_AEGTS</name>
<accession>A0A452ZSB8</accession>
<dbReference type="EnsemblPlants" id="AET1Gv20899600.26">
    <property type="protein sequence ID" value="AET1Gv20899600.26"/>
    <property type="gene ID" value="AET1Gv20899600"/>
</dbReference>
<reference evidence="2" key="5">
    <citation type="journal article" date="2021" name="G3 (Bethesda)">
        <title>Aegilops tauschii genome assembly Aet v5.0 features greater sequence contiguity and improved annotation.</title>
        <authorList>
            <person name="Wang L."/>
            <person name="Zhu T."/>
            <person name="Rodriguez J.C."/>
            <person name="Deal K.R."/>
            <person name="Dubcovsky J."/>
            <person name="McGuire P.E."/>
            <person name="Lux T."/>
            <person name="Spannagl M."/>
            <person name="Mayer K.F.X."/>
            <person name="Baldrich P."/>
            <person name="Meyers B.C."/>
            <person name="Huo N."/>
            <person name="Gu Y.Q."/>
            <person name="Zhou H."/>
            <person name="Devos K.M."/>
            <person name="Bennetzen J.L."/>
            <person name="Unver T."/>
            <person name="Budak H."/>
            <person name="Gulick P.J."/>
            <person name="Galiba G."/>
            <person name="Kalapos B."/>
            <person name="Nelson D.R."/>
            <person name="Li P."/>
            <person name="You F.M."/>
            <person name="Luo M.C."/>
            <person name="Dvorak J."/>
        </authorList>
    </citation>
    <scope>NUCLEOTIDE SEQUENCE [LARGE SCALE GENOMIC DNA]</scope>
    <source>
        <strain evidence="2">cv. AL8/78</strain>
    </source>
</reference>
<proteinExistence type="predicted"/>
<organism evidence="2 3">
    <name type="scientific">Aegilops tauschii subsp. strangulata</name>
    <name type="common">Goatgrass</name>
    <dbReference type="NCBI Taxonomy" id="200361"/>
    <lineage>
        <taxon>Eukaryota</taxon>
        <taxon>Viridiplantae</taxon>
        <taxon>Streptophyta</taxon>
        <taxon>Embryophyta</taxon>
        <taxon>Tracheophyta</taxon>
        <taxon>Spermatophyta</taxon>
        <taxon>Magnoliopsida</taxon>
        <taxon>Liliopsida</taxon>
        <taxon>Poales</taxon>
        <taxon>Poaceae</taxon>
        <taxon>BOP clade</taxon>
        <taxon>Pooideae</taxon>
        <taxon>Triticodae</taxon>
        <taxon>Triticeae</taxon>
        <taxon>Triticinae</taxon>
        <taxon>Aegilops</taxon>
    </lineage>
</organism>
<keyword evidence="1" id="KW-0472">Membrane</keyword>
<feature type="transmembrane region" description="Helical" evidence="1">
    <location>
        <begin position="54"/>
        <end position="73"/>
    </location>
</feature>
<dbReference type="Proteomes" id="UP000015105">
    <property type="component" value="Chromosome 1D"/>
</dbReference>
<dbReference type="Gramene" id="AET1Gv20899600.26">
    <property type="protein sequence ID" value="AET1Gv20899600.26"/>
    <property type="gene ID" value="AET1Gv20899600"/>
</dbReference>
<reference evidence="3" key="2">
    <citation type="journal article" date="2017" name="Nat. Plants">
        <title>The Aegilops tauschii genome reveals multiple impacts of transposons.</title>
        <authorList>
            <person name="Zhao G."/>
            <person name="Zou C."/>
            <person name="Li K."/>
            <person name="Wang K."/>
            <person name="Li T."/>
            <person name="Gao L."/>
            <person name="Zhang X."/>
            <person name="Wang H."/>
            <person name="Yang Z."/>
            <person name="Liu X."/>
            <person name="Jiang W."/>
            <person name="Mao L."/>
            <person name="Kong X."/>
            <person name="Jiao Y."/>
            <person name="Jia J."/>
        </authorList>
    </citation>
    <scope>NUCLEOTIDE SEQUENCE [LARGE SCALE GENOMIC DNA]</scope>
    <source>
        <strain evidence="3">cv. AL8/78</strain>
    </source>
</reference>
<reference evidence="3" key="1">
    <citation type="journal article" date="2014" name="Science">
        <title>Ancient hybridizations among the ancestral genomes of bread wheat.</title>
        <authorList>
            <consortium name="International Wheat Genome Sequencing Consortium,"/>
            <person name="Marcussen T."/>
            <person name="Sandve S.R."/>
            <person name="Heier L."/>
            <person name="Spannagl M."/>
            <person name="Pfeifer M."/>
            <person name="Jakobsen K.S."/>
            <person name="Wulff B.B."/>
            <person name="Steuernagel B."/>
            <person name="Mayer K.F."/>
            <person name="Olsen O.A."/>
        </authorList>
    </citation>
    <scope>NUCLEOTIDE SEQUENCE [LARGE SCALE GENOMIC DNA]</scope>
    <source>
        <strain evidence="3">cv. AL8/78</strain>
    </source>
</reference>
<evidence type="ECO:0000313" key="3">
    <source>
        <dbReference type="Proteomes" id="UP000015105"/>
    </source>
</evidence>
<protein>
    <submittedName>
        <fullName evidence="2">Uncharacterized protein</fullName>
    </submittedName>
</protein>
<sequence length="89" mass="10412">MNVYFNRISQKQLARLNLQSSCSCIEILRQCILQSSFCFFLDRKQTSDIRFCKFASSSAFMELLILCVLANFGRKVTINKMKKTHNFPF</sequence>
<reference evidence="2" key="4">
    <citation type="submission" date="2019-03" db="UniProtKB">
        <authorList>
            <consortium name="EnsemblPlants"/>
        </authorList>
    </citation>
    <scope>IDENTIFICATION</scope>
</reference>
<keyword evidence="3" id="KW-1185">Reference proteome</keyword>
<dbReference type="AlphaFoldDB" id="A0A452ZSB8"/>